<evidence type="ECO:0000259" key="3">
    <source>
        <dbReference type="Pfam" id="PF17898"/>
    </source>
</evidence>
<keyword evidence="2" id="KW-0732">Signal</keyword>
<dbReference type="NCBIfam" id="NF040801">
    <property type="entry name" value="spore_GerD"/>
    <property type="match status" value="1"/>
</dbReference>
<feature type="compositionally biased region" description="Gly residues" evidence="1">
    <location>
        <begin position="200"/>
        <end position="209"/>
    </location>
</feature>
<reference evidence="4" key="1">
    <citation type="submission" date="2015-06" db="EMBL/GenBank/DDBJ databases">
        <authorList>
            <person name="Liu B."/>
            <person name="Wang J."/>
            <person name="Zhu Y."/>
            <person name="Liu G."/>
            <person name="Chen Q."/>
            <person name="Zheng C."/>
            <person name="Che J."/>
            <person name="Ge C."/>
            <person name="Shi H."/>
            <person name="Pan Z."/>
            <person name="Liu X."/>
        </authorList>
    </citation>
    <scope>NUCLEOTIDE SEQUENCE [LARGE SCALE GENOMIC DNA]</scope>
    <source>
        <strain evidence="4">DSM 16346</strain>
    </source>
</reference>
<feature type="region of interest" description="Disordered" evidence="1">
    <location>
        <begin position="179"/>
        <end position="209"/>
    </location>
</feature>
<dbReference type="RefSeq" id="WP_048313360.1">
    <property type="nucleotide sequence ID" value="NZ_CP119526.1"/>
</dbReference>
<dbReference type="Proteomes" id="UP000035996">
    <property type="component" value="Unassembled WGS sequence"/>
</dbReference>
<dbReference type="STRING" id="157733.AB986_19695"/>
<dbReference type="Pfam" id="PF17898">
    <property type="entry name" value="GerD"/>
    <property type="match status" value="1"/>
</dbReference>
<feature type="chain" id="PRO_5038566969" evidence="2">
    <location>
        <begin position="26"/>
        <end position="209"/>
    </location>
</feature>
<evidence type="ECO:0000313" key="4">
    <source>
        <dbReference type="EMBL" id="KMM36087.1"/>
    </source>
</evidence>
<evidence type="ECO:0000313" key="5">
    <source>
        <dbReference type="Proteomes" id="UP000035996"/>
    </source>
</evidence>
<comment type="caution">
    <text evidence="4">The sequence shown here is derived from an EMBL/GenBank/DDBJ whole genome shotgun (WGS) entry which is preliminary data.</text>
</comment>
<evidence type="ECO:0000256" key="1">
    <source>
        <dbReference type="SAM" id="MobiDB-lite"/>
    </source>
</evidence>
<dbReference type="PATRIC" id="fig|157733.3.peg.71"/>
<organism evidence="4 5">
    <name type="scientific">Guptibacillus hwajinpoensis</name>
    <dbReference type="NCBI Taxonomy" id="208199"/>
    <lineage>
        <taxon>Bacteria</taxon>
        <taxon>Bacillati</taxon>
        <taxon>Bacillota</taxon>
        <taxon>Bacilli</taxon>
        <taxon>Bacillales</taxon>
        <taxon>Guptibacillaceae</taxon>
        <taxon>Guptibacillus</taxon>
    </lineage>
</organism>
<keyword evidence="5" id="KW-1185">Reference proteome</keyword>
<feature type="domain" description="Spore germination GerD central core" evidence="3">
    <location>
        <begin position="65"/>
        <end position="177"/>
    </location>
</feature>
<dbReference type="AlphaFoldDB" id="A0A0J6FNX4"/>
<protein>
    <submittedName>
        <fullName evidence="4">Spore gernimation protein GerD</fullName>
    </submittedName>
</protein>
<feature type="signal peptide" evidence="2">
    <location>
        <begin position="1"/>
        <end position="25"/>
    </location>
</feature>
<sequence length="209" mass="23679">MSQRFKLLALGLAFLLIAGCATGSAEGSQANYEETKKMLVDLLKTDEGKKAIQEIMSDEELKQQLVMEEPFVKETIQKVLTTEEGKKYWQEMLKDPAFVENFAKNIQGENEKLFKALMDDPEYQEKMMDLMQDPEMEKQYLQLLESKQSRKQIKDLISETFESPLFQAKIQEMLTKITSEQLKASEGNGEQKSGEKSGEEQGGGSGGQE</sequence>
<proteinExistence type="predicted"/>
<accession>A0A0J6FNX4</accession>
<dbReference type="EMBL" id="LELK01000011">
    <property type="protein sequence ID" value="KMM36087.1"/>
    <property type="molecule type" value="Genomic_DNA"/>
</dbReference>
<dbReference type="PROSITE" id="PS51257">
    <property type="entry name" value="PROKAR_LIPOPROTEIN"/>
    <property type="match status" value="1"/>
</dbReference>
<evidence type="ECO:0000256" key="2">
    <source>
        <dbReference type="SAM" id="SignalP"/>
    </source>
</evidence>
<dbReference type="OrthoDB" id="2375836at2"/>
<dbReference type="InterPro" id="IPR041262">
    <property type="entry name" value="GerD_central"/>
</dbReference>
<name>A0A0J6FNX4_9BACL</name>
<gene>
    <name evidence="4" type="ORF">AB986_19695</name>
</gene>